<evidence type="ECO:0000313" key="3">
    <source>
        <dbReference type="Proteomes" id="UP000077051"/>
    </source>
</evidence>
<gene>
    <name evidence="2" type="ORF">MUCCIDRAFT_109497</name>
</gene>
<name>A0A168N0R5_MUCCL</name>
<organism evidence="2 3">
    <name type="scientific">Mucor lusitanicus CBS 277.49</name>
    <dbReference type="NCBI Taxonomy" id="747725"/>
    <lineage>
        <taxon>Eukaryota</taxon>
        <taxon>Fungi</taxon>
        <taxon>Fungi incertae sedis</taxon>
        <taxon>Mucoromycota</taxon>
        <taxon>Mucoromycotina</taxon>
        <taxon>Mucoromycetes</taxon>
        <taxon>Mucorales</taxon>
        <taxon>Mucorineae</taxon>
        <taxon>Mucoraceae</taxon>
        <taxon>Mucor</taxon>
    </lineage>
</organism>
<dbReference type="EMBL" id="AMYB01000003">
    <property type="protein sequence ID" value="OAD05628.1"/>
    <property type="molecule type" value="Genomic_DNA"/>
</dbReference>
<sequence>MSLKNEEDAVQCNTEASRNNLWQEEDDDGHNRSKVDEKRAAFAVPFFFFWEERHSLLAFPSFSSSARRLRAIH</sequence>
<feature type="region of interest" description="Disordered" evidence="1">
    <location>
        <begin position="1"/>
        <end position="33"/>
    </location>
</feature>
<dbReference type="AlphaFoldDB" id="A0A168N0R5"/>
<evidence type="ECO:0000256" key="1">
    <source>
        <dbReference type="SAM" id="MobiDB-lite"/>
    </source>
</evidence>
<accession>A0A168N0R5</accession>
<reference evidence="2 3" key="1">
    <citation type="submission" date="2015-06" db="EMBL/GenBank/DDBJ databases">
        <title>Expansion of signal transduction pathways in fungi by whole-genome duplication.</title>
        <authorList>
            <consortium name="DOE Joint Genome Institute"/>
            <person name="Corrochano L.M."/>
            <person name="Kuo A."/>
            <person name="Marcet-Houben M."/>
            <person name="Polaino S."/>
            <person name="Salamov A."/>
            <person name="Villalobos J.M."/>
            <person name="Alvarez M.I."/>
            <person name="Avalos J."/>
            <person name="Benito E.P."/>
            <person name="Benoit I."/>
            <person name="Burger G."/>
            <person name="Camino L.P."/>
            <person name="Canovas D."/>
            <person name="Cerda-Olmedo E."/>
            <person name="Cheng J.-F."/>
            <person name="Dominguez A."/>
            <person name="Elias M."/>
            <person name="Eslava A.P."/>
            <person name="Glaser F."/>
            <person name="Grimwood J."/>
            <person name="Gutierrez G."/>
            <person name="Heitman J."/>
            <person name="Henrissat B."/>
            <person name="Iturriaga E.A."/>
            <person name="Lang B.F."/>
            <person name="Lavin J.L."/>
            <person name="Lee S."/>
            <person name="Li W."/>
            <person name="Lindquist E."/>
            <person name="Lopez-Garcia S."/>
            <person name="Luque E.M."/>
            <person name="Marcos A.T."/>
            <person name="Martin J."/>
            <person name="Mccluskey K."/>
            <person name="Medina H.R."/>
            <person name="Miralles-Duran A."/>
            <person name="Miyazaki A."/>
            <person name="Munoz-Torres E."/>
            <person name="Oguiza J.A."/>
            <person name="Ohm R."/>
            <person name="Olmedo M."/>
            <person name="Orejas M."/>
            <person name="Ortiz-Castellanos L."/>
            <person name="Pisabarro A.G."/>
            <person name="Rodriguez-Romero J."/>
            <person name="Ruiz-Herrera J."/>
            <person name="Ruiz-Vazquez R."/>
            <person name="Sanz C."/>
            <person name="Schackwitz W."/>
            <person name="Schmutz J."/>
            <person name="Shahriari M."/>
            <person name="Shelest E."/>
            <person name="Silva-Franco F."/>
            <person name="Soanes D."/>
            <person name="Syed K."/>
            <person name="Tagua V.G."/>
            <person name="Talbot N.J."/>
            <person name="Thon M."/>
            <person name="De Vries R.P."/>
            <person name="Wiebenga A."/>
            <person name="Yadav J.S."/>
            <person name="Braun E.L."/>
            <person name="Baker S."/>
            <person name="Garre V."/>
            <person name="Horwitz B."/>
            <person name="Torres-Martinez S."/>
            <person name="Idnurm A."/>
            <person name="Herrera-Estrella A."/>
            <person name="Gabaldon T."/>
            <person name="Grigoriev I.V."/>
        </authorList>
    </citation>
    <scope>NUCLEOTIDE SEQUENCE [LARGE SCALE GENOMIC DNA]</scope>
    <source>
        <strain evidence="2 3">CBS 277.49</strain>
    </source>
</reference>
<keyword evidence="3" id="KW-1185">Reference proteome</keyword>
<feature type="compositionally biased region" description="Polar residues" evidence="1">
    <location>
        <begin position="11"/>
        <end position="22"/>
    </location>
</feature>
<comment type="caution">
    <text evidence="2">The sequence shown here is derived from an EMBL/GenBank/DDBJ whole genome shotgun (WGS) entry which is preliminary data.</text>
</comment>
<dbReference type="Proteomes" id="UP000077051">
    <property type="component" value="Unassembled WGS sequence"/>
</dbReference>
<protein>
    <submittedName>
        <fullName evidence="2">Uncharacterized protein</fullName>
    </submittedName>
</protein>
<proteinExistence type="predicted"/>
<evidence type="ECO:0000313" key="2">
    <source>
        <dbReference type="EMBL" id="OAD05628.1"/>
    </source>
</evidence>
<dbReference type="VEuPathDB" id="FungiDB:MUCCIDRAFT_109497"/>